<name>A0A1R2CLG8_9CILI</name>
<keyword evidence="1" id="KW-0472">Membrane</keyword>
<accession>A0A1R2CLG8</accession>
<comment type="caution">
    <text evidence="2">The sequence shown here is derived from an EMBL/GenBank/DDBJ whole genome shotgun (WGS) entry which is preliminary data.</text>
</comment>
<keyword evidence="1" id="KW-1133">Transmembrane helix</keyword>
<evidence type="ECO:0000313" key="2">
    <source>
        <dbReference type="EMBL" id="OMJ89858.1"/>
    </source>
</evidence>
<feature type="transmembrane region" description="Helical" evidence="1">
    <location>
        <begin position="43"/>
        <end position="63"/>
    </location>
</feature>
<dbReference type="AlphaFoldDB" id="A0A1R2CLG8"/>
<gene>
    <name evidence="2" type="ORF">SteCoe_7944</name>
</gene>
<evidence type="ECO:0000256" key="1">
    <source>
        <dbReference type="SAM" id="Phobius"/>
    </source>
</evidence>
<keyword evidence="3" id="KW-1185">Reference proteome</keyword>
<proteinExistence type="predicted"/>
<dbReference type="Proteomes" id="UP000187209">
    <property type="component" value="Unassembled WGS sequence"/>
</dbReference>
<organism evidence="2 3">
    <name type="scientific">Stentor coeruleus</name>
    <dbReference type="NCBI Taxonomy" id="5963"/>
    <lineage>
        <taxon>Eukaryota</taxon>
        <taxon>Sar</taxon>
        <taxon>Alveolata</taxon>
        <taxon>Ciliophora</taxon>
        <taxon>Postciliodesmatophora</taxon>
        <taxon>Heterotrichea</taxon>
        <taxon>Heterotrichida</taxon>
        <taxon>Stentoridae</taxon>
        <taxon>Stentor</taxon>
    </lineage>
</organism>
<reference evidence="2 3" key="1">
    <citation type="submission" date="2016-11" db="EMBL/GenBank/DDBJ databases">
        <title>The macronuclear genome of Stentor coeruleus: a giant cell with tiny introns.</title>
        <authorList>
            <person name="Slabodnick M."/>
            <person name="Ruby J.G."/>
            <person name="Reiff S.B."/>
            <person name="Swart E.C."/>
            <person name="Gosai S."/>
            <person name="Prabakaran S."/>
            <person name="Witkowska E."/>
            <person name="Larue G.E."/>
            <person name="Fisher S."/>
            <person name="Freeman R.M."/>
            <person name="Gunawardena J."/>
            <person name="Chu W."/>
            <person name="Stover N.A."/>
            <person name="Gregory B.D."/>
            <person name="Nowacki M."/>
            <person name="Derisi J."/>
            <person name="Roy S.W."/>
            <person name="Marshall W.F."/>
            <person name="Sood P."/>
        </authorList>
    </citation>
    <scope>NUCLEOTIDE SEQUENCE [LARGE SCALE GENOMIC DNA]</scope>
    <source>
        <strain evidence="2">WM001</strain>
    </source>
</reference>
<dbReference type="OrthoDB" id="282957at2759"/>
<protein>
    <submittedName>
        <fullName evidence="2">Uncharacterized protein</fullName>
    </submittedName>
</protein>
<keyword evidence="1" id="KW-0812">Transmembrane</keyword>
<sequence>MSVHDNIFHTYKDHNPFWRAKAPNYLQRRHDLFYTSIRRPPGLYSKASWVLIVFTTLYGLHVLKRTRKRKERWYMVNNEFTRKALPFLQAIEDRRFLAMEQRKNWMLDALFKDNREEYLALSRLFNDPTVWPEPFDRTSIYMCGIPKTYKGPLRGNLNYILGNDSYVKGNPSAHY</sequence>
<evidence type="ECO:0000313" key="3">
    <source>
        <dbReference type="Proteomes" id="UP000187209"/>
    </source>
</evidence>
<dbReference type="EMBL" id="MPUH01000116">
    <property type="protein sequence ID" value="OMJ89858.1"/>
    <property type="molecule type" value="Genomic_DNA"/>
</dbReference>